<name>A0A2N9EWZ2_FAGSY</name>
<proteinExistence type="predicted"/>
<reference evidence="2" key="1">
    <citation type="submission" date="2018-02" db="EMBL/GenBank/DDBJ databases">
        <authorList>
            <person name="Cohen D.B."/>
            <person name="Kent A.D."/>
        </authorList>
    </citation>
    <scope>NUCLEOTIDE SEQUENCE</scope>
</reference>
<sequence>MLKNEEDQDQASSSTNNMSQLWTALWSQKVPNKIKQFLWWVCNNALPVKTNLVHRKVILDATCDECLGASETITHALWTCPFAKQVWSLEKSLAELRQLTVHSVTELVWYILEVSTTMDIEIFAVIAWAIWQRRNSLKFQVTSESPDQVYHRVLDLLQEFRNAHVSQNILAQSYIPCAWHPPPTGVMKINFDGAMFKEENAAGIGVIVRSDTDDPIATLSKKIALPHSVEAIEAIESYSFVHIKRQGNAAAHFLARKAKDLLIANMRLDSLPQDIIPVLAFVS</sequence>
<accession>A0A2N9EWZ2</accession>
<evidence type="ECO:0000259" key="1">
    <source>
        <dbReference type="Pfam" id="PF13966"/>
    </source>
</evidence>
<protein>
    <recommendedName>
        <fullName evidence="1">Reverse transcriptase zinc-binding domain-containing protein</fullName>
    </recommendedName>
</protein>
<gene>
    <name evidence="2" type="ORF">FSB_LOCUS7225</name>
</gene>
<dbReference type="InterPro" id="IPR052929">
    <property type="entry name" value="RNase_H-like_EbsB-rel"/>
</dbReference>
<evidence type="ECO:0000313" key="2">
    <source>
        <dbReference type="EMBL" id="SPC79343.1"/>
    </source>
</evidence>
<feature type="domain" description="Reverse transcriptase zinc-binding" evidence="1">
    <location>
        <begin position="14"/>
        <end position="87"/>
    </location>
</feature>
<dbReference type="PANTHER" id="PTHR47074">
    <property type="entry name" value="BNAC02G40300D PROTEIN"/>
    <property type="match status" value="1"/>
</dbReference>
<dbReference type="EMBL" id="OIVN01000381">
    <property type="protein sequence ID" value="SPC79343.1"/>
    <property type="molecule type" value="Genomic_DNA"/>
</dbReference>
<organism evidence="2">
    <name type="scientific">Fagus sylvatica</name>
    <name type="common">Beechnut</name>
    <dbReference type="NCBI Taxonomy" id="28930"/>
    <lineage>
        <taxon>Eukaryota</taxon>
        <taxon>Viridiplantae</taxon>
        <taxon>Streptophyta</taxon>
        <taxon>Embryophyta</taxon>
        <taxon>Tracheophyta</taxon>
        <taxon>Spermatophyta</taxon>
        <taxon>Magnoliopsida</taxon>
        <taxon>eudicotyledons</taxon>
        <taxon>Gunneridae</taxon>
        <taxon>Pentapetalae</taxon>
        <taxon>rosids</taxon>
        <taxon>fabids</taxon>
        <taxon>Fagales</taxon>
        <taxon>Fagaceae</taxon>
        <taxon>Fagus</taxon>
    </lineage>
</organism>
<dbReference type="InterPro" id="IPR026960">
    <property type="entry name" value="RVT-Znf"/>
</dbReference>
<dbReference type="PANTHER" id="PTHR47074:SF48">
    <property type="entry name" value="POLYNUCLEOTIDYL TRANSFERASE, RIBONUCLEASE H-LIKE SUPERFAMILY PROTEIN"/>
    <property type="match status" value="1"/>
</dbReference>
<dbReference type="AlphaFoldDB" id="A0A2N9EWZ2"/>
<dbReference type="Pfam" id="PF13966">
    <property type="entry name" value="zf-RVT"/>
    <property type="match status" value="1"/>
</dbReference>